<name>A0ABT9Y0N3_9BACI</name>
<protein>
    <submittedName>
        <fullName evidence="4">Uncharacterized protein (TIGR01777 family)</fullName>
    </submittedName>
</protein>
<feature type="domain" description="NAD-dependent epimerase/dehydratase" evidence="2">
    <location>
        <begin position="3"/>
        <end position="132"/>
    </location>
</feature>
<dbReference type="RefSeq" id="WP_307410859.1">
    <property type="nucleotide sequence ID" value="NZ_JAUSTW010000006.1"/>
</dbReference>
<dbReference type="InterPro" id="IPR013549">
    <property type="entry name" value="DUF1731"/>
</dbReference>
<dbReference type="PANTHER" id="PTHR11092:SF0">
    <property type="entry name" value="EPIMERASE FAMILY PROTEIN SDR39U1"/>
    <property type="match status" value="1"/>
</dbReference>
<evidence type="ECO:0000313" key="4">
    <source>
        <dbReference type="EMBL" id="MDQ0200684.1"/>
    </source>
</evidence>
<dbReference type="PANTHER" id="PTHR11092">
    <property type="entry name" value="SUGAR NUCLEOTIDE EPIMERASE RELATED"/>
    <property type="match status" value="1"/>
</dbReference>
<evidence type="ECO:0000259" key="3">
    <source>
        <dbReference type="Pfam" id="PF08338"/>
    </source>
</evidence>
<evidence type="ECO:0000313" key="5">
    <source>
        <dbReference type="Proteomes" id="UP001224122"/>
    </source>
</evidence>
<comment type="caution">
    <text evidence="4">The sequence shown here is derived from an EMBL/GenBank/DDBJ whole genome shotgun (WGS) entry which is preliminary data.</text>
</comment>
<feature type="domain" description="NAD-dependent epimerase/dehydratase" evidence="2">
    <location>
        <begin position="192"/>
        <end position="218"/>
    </location>
</feature>
<dbReference type="EMBL" id="JAUSTW010000006">
    <property type="protein sequence ID" value="MDQ0200684.1"/>
    <property type="molecule type" value="Genomic_DNA"/>
</dbReference>
<keyword evidence="5" id="KW-1185">Reference proteome</keyword>
<reference evidence="4 5" key="1">
    <citation type="submission" date="2023-07" db="EMBL/GenBank/DDBJ databases">
        <title>Genomic Encyclopedia of Type Strains, Phase IV (KMG-IV): sequencing the most valuable type-strain genomes for metagenomic binning, comparative biology and taxonomic classification.</title>
        <authorList>
            <person name="Goeker M."/>
        </authorList>
    </citation>
    <scope>NUCLEOTIDE SEQUENCE [LARGE SCALE GENOMIC DNA]</scope>
    <source>
        <strain evidence="4 5">DSM 27594</strain>
    </source>
</reference>
<dbReference type="Gene3D" id="3.40.50.720">
    <property type="entry name" value="NAD(P)-binding Rossmann-like Domain"/>
    <property type="match status" value="1"/>
</dbReference>
<dbReference type="InterPro" id="IPR036291">
    <property type="entry name" value="NAD(P)-bd_dom_sf"/>
</dbReference>
<accession>A0ABT9Y0N3</accession>
<dbReference type="Pfam" id="PF08338">
    <property type="entry name" value="DUF1731"/>
    <property type="match status" value="1"/>
</dbReference>
<evidence type="ECO:0000259" key="2">
    <source>
        <dbReference type="Pfam" id="PF01370"/>
    </source>
</evidence>
<dbReference type="InterPro" id="IPR001509">
    <property type="entry name" value="Epimerase_deHydtase"/>
</dbReference>
<gene>
    <name evidence="4" type="ORF">J2S10_003873</name>
</gene>
<dbReference type="InterPro" id="IPR010099">
    <property type="entry name" value="SDR39U1"/>
</dbReference>
<dbReference type="SUPFAM" id="SSF51735">
    <property type="entry name" value="NAD(P)-binding Rossmann-fold domains"/>
    <property type="match status" value="1"/>
</dbReference>
<evidence type="ECO:0000256" key="1">
    <source>
        <dbReference type="ARBA" id="ARBA00009353"/>
    </source>
</evidence>
<comment type="similarity">
    <text evidence="1">Belongs to the NAD(P)-dependent epimerase/dehydratase family. SDR39U1 subfamily.</text>
</comment>
<dbReference type="Pfam" id="PF01370">
    <property type="entry name" value="Epimerase"/>
    <property type="match status" value="2"/>
</dbReference>
<feature type="domain" description="DUF1731" evidence="3">
    <location>
        <begin position="253"/>
        <end position="299"/>
    </location>
</feature>
<dbReference type="Proteomes" id="UP001224122">
    <property type="component" value="Unassembled WGS sequence"/>
</dbReference>
<sequence length="303" mass="33911">MKIAITGGTGFVGKALVSELVKHDHEIVILTRKSMQATQNNRIRYVKWLIEGSNPIDYLQDTDIIINLAGESISSGRWNKQRQDLIVNSRKNAVREILDIANKLTNKPKALINASAIGFYGTSETNVFTEEDKGLGNDFLSDTVKQWESEANKAAELGMRTVLCRFGIILDKNEGALPKITLPYKAFIGGNLGNGRQWMSWIHIEDVVKGILFILENEKMKGPVNFTAPHPVTMNEFGKTLANVLHRPHWLPAPSFALRLLLGEMSMLVLEGQKAIPKKLIENGFHFNYTELSSALKNIFPQK</sequence>
<dbReference type="CDD" id="cd05242">
    <property type="entry name" value="SDR_a8"/>
    <property type="match status" value="1"/>
</dbReference>
<organism evidence="4 5">
    <name type="scientific">Neobacillus ginsengisoli</name>
    <dbReference type="NCBI Taxonomy" id="904295"/>
    <lineage>
        <taxon>Bacteria</taxon>
        <taxon>Bacillati</taxon>
        <taxon>Bacillota</taxon>
        <taxon>Bacilli</taxon>
        <taxon>Bacillales</taxon>
        <taxon>Bacillaceae</taxon>
        <taxon>Neobacillus</taxon>
    </lineage>
</organism>
<dbReference type="NCBIfam" id="TIGR01777">
    <property type="entry name" value="yfcH"/>
    <property type="match status" value="1"/>
</dbReference>
<proteinExistence type="inferred from homology"/>